<dbReference type="RefSeq" id="WP_184136008.1">
    <property type="nucleotide sequence ID" value="NZ_JACHKT010000029.1"/>
</dbReference>
<dbReference type="Pfam" id="PF08309">
    <property type="entry name" value="LVIVD"/>
    <property type="match status" value="1"/>
</dbReference>
<dbReference type="Proteomes" id="UP000524404">
    <property type="component" value="Unassembled WGS sequence"/>
</dbReference>
<accession>A0A841EPD1</accession>
<organism evidence="2 3">
    <name type="scientific">Arcicella rosea</name>
    <dbReference type="NCBI Taxonomy" id="502909"/>
    <lineage>
        <taxon>Bacteria</taxon>
        <taxon>Pseudomonadati</taxon>
        <taxon>Bacteroidota</taxon>
        <taxon>Cytophagia</taxon>
        <taxon>Cytophagales</taxon>
        <taxon>Flectobacillaceae</taxon>
        <taxon>Arcicella</taxon>
    </lineage>
</organism>
<dbReference type="AlphaFoldDB" id="A0A841EPD1"/>
<reference evidence="2 3" key="1">
    <citation type="submission" date="2020-08" db="EMBL/GenBank/DDBJ databases">
        <title>Functional genomics of gut bacteria from endangered species of beetles.</title>
        <authorList>
            <person name="Carlos-Shanley C."/>
        </authorList>
    </citation>
    <scope>NUCLEOTIDE SEQUENCE [LARGE SCALE GENOMIC DNA]</scope>
    <source>
        <strain evidence="2 3">S00070</strain>
    </source>
</reference>
<comment type="caution">
    <text evidence="2">The sequence shown here is derived from an EMBL/GenBank/DDBJ whole genome shotgun (WGS) entry which is preliminary data.</text>
</comment>
<proteinExistence type="predicted"/>
<feature type="signal peptide" evidence="1">
    <location>
        <begin position="1"/>
        <end position="23"/>
    </location>
</feature>
<evidence type="ECO:0000313" key="3">
    <source>
        <dbReference type="Proteomes" id="UP000524404"/>
    </source>
</evidence>
<sequence length="247" mass="27108">MKKTQLLYCIWGLICLQSCQQTANDSVSPFGNGTGGSMARFTLGDGYLYTVGNSNMSIFDIKNTSPQKIKTINLGFGLETIYPYKDMLFIGSNTGMKIFNSQDPANPVLLSTYTHILSCDPVVVQDNYAYVTLRSGTGCQRGVNSLDIVNISNPSSPILVKSIPMKNPHGLAVDGKNLFICEGSFGLKSFDLSDPVNPVEKEFLTDVVSYDVILNQQKLIVTGQNGIYQYDYSDPKTLKLLSKIPIE</sequence>
<feature type="chain" id="PRO_5032961115" description="LVIVD repeat-containing protein" evidence="1">
    <location>
        <begin position="24"/>
        <end position="247"/>
    </location>
</feature>
<gene>
    <name evidence="2" type="ORF">HNP25_003446</name>
</gene>
<dbReference type="InterPro" id="IPR013211">
    <property type="entry name" value="LVIVD"/>
</dbReference>
<evidence type="ECO:0008006" key="4">
    <source>
        <dbReference type="Google" id="ProtNLM"/>
    </source>
</evidence>
<keyword evidence="1" id="KW-0732">Signal</keyword>
<dbReference type="SUPFAM" id="SSF63825">
    <property type="entry name" value="YWTD domain"/>
    <property type="match status" value="1"/>
</dbReference>
<keyword evidence="3" id="KW-1185">Reference proteome</keyword>
<evidence type="ECO:0000313" key="2">
    <source>
        <dbReference type="EMBL" id="MBB6004776.1"/>
    </source>
</evidence>
<evidence type="ECO:0000256" key="1">
    <source>
        <dbReference type="SAM" id="SignalP"/>
    </source>
</evidence>
<name>A0A841EPD1_9BACT</name>
<protein>
    <recommendedName>
        <fullName evidence="4">LVIVD repeat-containing protein</fullName>
    </recommendedName>
</protein>
<dbReference type="EMBL" id="JACHKT010000029">
    <property type="protein sequence ID" value="MBB6004776.1"/>
    <property type="molecule type" value="Genomic_DNA"/>
</dbReference>